<name>A0A369Q9D9_9SPHN</name>
<dbReference type="OrthoDB" id="7392129at2"/>
<dbReference type="Proteomes" id="UP000253727">
    <property type="component" value="Unassembled WGS sequence"/>
</dbReference>
<feature type="chain" id="PRO_5016688283" description="Secreted protein" evidence="2">
    <location>
        <begin position="24"/>
        <end position="138"/>
    </location>
</feature>
<feature type="region of interest" description="Disordered" evidence="1">
    <location>
        <begin position="84"/>
        <end position="138"/>
    </location>
</feature>
<reference evidence="3 4" key="1">
    <citation type="submission" date="2018-04" db="EMBL/GenBank/DDBJ databases">
        <title>Altererythrobacter sp. HME9302 genome sequencing and assembly.</title>
        <authorList>
            <person name="Kang H."/>
            <person name="Kim H."/>
            <person name="Joh K."/>
        </authorList>
    </citation>
    <scope>NUCLEOTIDE SEQUENCE [LARGE SCALE GENOMIC DNA]</scope>
    <source>
        <strain evidence="3 4">HME9302</strain>
    </source>
</reference>
<evidence type="ECO:0000256" key="1">
    <source>
        <dbReference type="SAM" id="MobiDB-lite"/>
    </source>
</evidence>
<protein>
    <recommendedName>
        <fullName evidence="5">Secreted protein</fullName>
    </recommendedName>
</protein>
<feature type="compositionally biased region" description="Acidic residues" evidence="1">
    <location>
        <begin position="85"/>
        <end position="95"/>
    </location>
</feature>
<evidence type="ECO:0000256" key="2">
    <source>
        <dbReference type="SAM" id="SignalP"/>
    </source>
</evidence>
<evidence type="ECO:0000313" key="3">
    <source>
        <dbReference type="EMBL" id="RDC60970.1"/>
    </source>
</evidence>
<keyword evidence="4" id="KW-1185">Reference proteome</keyword>
<evidence type="ECO:0000313" key="4">
    <source>
        <dbReference type="Proteomes" id="UP000253727"/>
    </source>
</evidence>
<evidence type="ECO:0008006" key="5">
    <source>
        <dbReference type="Google" id="ProtNLM"/>
    </source>
</evidence>
<proteinExistence type="predicted"/>
<sequence>MFSYLFKNRWMALIFVLTGAYGAATLVGTEEDEGLVVKTAQKVEENRSRASGGDWGDVEALPPEPREYEEDGAIDEQLANPWAVDGDEISPDEFSEPFVDGLPMDAGTGFEPTPMDDPAPTVQGSPLAGPAGLVILPE</sequence>
<comment type="caution">
    <text evidence="3">The sequence shown here is derived from an EMBL/GenBank/DDBJ whole genome shotgun (WGS) entry which is preliminary data.</text>
</comment>
<feature type="region of interest" description="Disordered" evidence="1">
    <location>
        <begin position="44"/>
        <end position="70"/>
    </location>
</feature>
<organism evidence="3 4">
    <name type="scientific">Alteripontixanthobacter maritimus</name>
    <dbReference type="NCBI Taxonomy" id="2161824"/>
    <lineage>
        <taxon>Bacteria</taxon>
        <taxon>Pseudomonadati</taxon>
        <taxon>Pseudomonadota</taxon>
        <taxon>Alphaproteobacteria</taxon>
        <taxon>Sphingomonadales</taxon>
        <taxon>Erythrobacteraceae</taxon>
        <taxon>Alteripontixanthobacter</taxon>
    </lineage>
</organism>
<gene>
    <name evidence="3" type="ORF">HME9302_02187</name>
</gene>
<dbReference type="RefSeq" id="WP_115367020.1">
    <property type="nucleotide sequence ID" value="NZ_QBKA01000002.1"/>
</dbReference>
<dbReference type="AlphaFoldDB" id="A0A369Q9D9"/>
<keyword evidence="2" id="KW-0732">Signal</keyword>
<dbReference type="EMBL" id="QBKA01000002">
    <property type="protein sequence ID" value="RDC60970.1"/>
    <property type="molecule type" value="Genomic_DNA"/>
</dbReference>
<accession>A0A369Q9D9</accession>
<feature type="signal peptide" evidence="2">
    <location>
        <begin position="1"/>
        <end position="23"/>
    </location>
</feature>